<accession>A0A0D0CRU5</accession>
<organism evidence="2 3">
    <name type="scientific">Paxillus rubicundulus Ve08.2h10</name>
    <dbReference type="NCBI Taxonomy" id="930991"/>
    <lineage>
        <taxon>Eukaryota</taxon>
        <taxon>Fungi</taxon>
        <taxon>Dikarya</taxon>
        <taxon>Basidiomycota</taxon>
        <taxon>Agaricomycotina</taxon>
        <taxon>Agaricomycetes</taxon>
        <taxon>Agaricomycetidae</taxon>
        <taxon>Boletales</taxon>
        <taxon>Paxilineae</taxon>
        <taxon>Paxillaceae</taxon>
        <taxon>Paxillus</taxon>
    </lineage>
</organism>
<dbReference type="CDD" id="cd00024">
    <property type="entry name" value="CD_CSD"/>
    <property type="match status" value="1"/>
</dbReference>
<feature type="domain" description="Chromo" evidence="1">
    <location>
        <begin position="1"/>
        <end position="33"/>
    </location>
</feature>
<dbReference type="InterPro" id="IPR023780">
    <property type="entry name" value="Chromo_domain"/>
</dbReference>
<dbReference type="Pfam" id="PF00385">
    <property type="entry name" value="Chromo"/>
    <property type="match status" value="1"/>
</dbReference>
<dbReference type="EMBL" id="KN829656">
    <property type="protein sequence ID" value="KIK73526.1"/>
    <property type="molecule type" value="Genomic_DNA"/>
</dbReference>
<dbReference type="GO" id="GO:0006338">
    <property type="term" value="P:chromatin remodeling"/>
    <property type="evidence" value="ECO:0007669"/>
    <property type="project" value="UniProtKB-ARBA"/>
</dbReference>
<dbReference type="PROSITE" id="PS50013">
    <property type="entry name" value="CHROMO_2"/>
    <property type="match status" value="1"/>
</dbReference>
<sequence length="49" mass="5706">YLVSWKGYPSSKNSWECTGNLTHAKEVLNAYKKACPRDFPETLRPPHRK</sequence>
<reference evidence="3" key="2">
    <citation type="submission" date="2015-01" db="EMBL/GenBank/DDBJ databases">
        <title>Evolutionary Origins and Diversification of the Mycorrhizal Mutualists.</title>
        <authorList>
            <consortium name="DOE Joint Genome Institute"/>
            <consortium name="Mycorrhizal Genomics Consortium"/>
            <person name="Kohler A."/>
            <person name="Kuo A."/>
            <person name="Nagy L.G."/>
            <person name="Floudas D."/>
            <person name="Copeland A."/>
            <person name="Barry K.W."/>
            <person name="Cichocki N."/>
            <person name="Veneault-Fourrey C."/>
            <person name="LaButti K."/>
            <person name="Lindquist E.A."/>
            <person name="Lipzen A."/>
            <person name="Lundell T."/>
            <person name="Morin E."/>
            <person name="Murat C."/>
            <person name="Riley R."/>
            <person name="Ohm R."/>
            <person name="Sun H."/>
            <person name="Tunlid A."/>
            <person name="Henrissat B."/>
            <person name="Grigoriev I.V."/>
            <person name="Hibbett D.S."/>
            <person name="Martin F."/>
        </authorList>
    </citation>
    <scope>NUCLEOTIDE SEQUENCE [LARGE SCALE GENOMIC DNA]</scope>
    <source>
        <strain evidence="3">Ve08.2h10</strain>
    </source>
</reference>
<dbReference type="OrthoDB" id="2659140at2759"/>
<dbReference type="Proteomes" id="UP000054538">
    <property type="component" value="Unassembled WGS sequence"/>
</dbReference>
<dbReference type="SUPFAM" id="SSF54160">
    <property type="entry name" value="Chromo domain-like"/>
    <property type="match status" value="1"/>
</dbReference>
<gene>
    <name evidence="2" type="ORF">PAXRUDRAFT_178204</name>
</gene>
<proteinExistence type="predicted"/>
<evidence type="ECO:0000313" key="3">
    <source>
        <dbReference type="Proteomes" id="UP000054538"/>
    </source>
</evidence>
<dbReference type="AlphaFoldDB" id="A0A0D0CRU5"/>
<dbReference type="HOGENOM" id="CLU_3129835_0_0_1"/>
<dbReference type="InParanoid" id="A0A0D0CRU5"/>
<feature type="non-terminal residue" evidence="2">
    <location>
        <position position="1"/>
    </location>
</feature>
<keyword evidence="3" id="KW-1185">Reference proteome</keyword>
<name>A0A0D0CRU5_9AGAM</name>
<reference evidence="2 3" key="1">
    <citation type="submission" date="2014-04" db="EMBL/GenBank/DDBJ databases">
        <authorList>
            <consortium name="DOE Joint Genome Institute"/>
            <person name="Kuo A."/>
            <person name="Kohler A."/>
            <person name="Jargeat P."/>
            <person name="Nagy L.G."/>
            <person name="Floudas D."/>
            <person name="Copeland A."/>
            <person name="Barry K.W."/>
            <person name="Cichocki N."/>
            <person name="Veneault-Fourrey C."/>
            <person name="LaButti K."/>
            <person name="Lindquist E.A."/>
            <person name="Lipzen A."/>
            <person name="Lundell T."/>
            <person name="Morin E."/>
            <person name="Murat C."/>
            <person name="Sun H."/>
            <person name="Tunlid A."/>
            <person name="Henrissat B."/>
            <person name="Grigoriev I.V."/>
            <person name="Hibbett D.S."/>
            <person name="Martin F."/>
            <person name="Nordberg H.P."/>
            <person name="Cantor M.N."/>
            <person name="Hua S.X."/>
        </authorList>
    </citation>
    <scope>NUCLEOTIDE SEQUENCE [LARGE SCALE GENOMIC DNA]</scope>
    <source>
        <strain evidence="2 3">Ve08.2h10</strain>
    </source>
</reference>
<dbReference type="InterPro" id="IPR016197">
    <property type="entry name" value="Chromo-like_dom_sf"/>
</dbReference>
<evidence type="ECO:0000259" key="1">
    <source>
        <dbReference type="PROSITE" id="PS50013"/>
    </source>
</evidence>
<evidence type="ECO:0000313" key="2">
    <source>
        <dbReference type="EMBL" id="KIK73526.1"/>
    </source>
</evidence>
<dbReference type="InterPro" id="IPR000953">
    <property type="entry name" value="Chromo/chromo_shadow_dom"/>
</dbReference>
<dbReference type="Gene3D" id="2.40.50.40">
    <property type="match status" value="1"/>
</dbReference>
<protein>
    <recommendedName>
        <fullName evidence="1">Chromo domain-containing protein</fullName>
    </recommendedName>
</protein>